<name>A0A444YYD4_ARAHY</name>
<dbReference type="PROSITE" id="PS00283">
    <property type="entry name" value="SOYBEAN_KUNITZ"/>
    <property type="match status" value="1"/>
</dbReference>
<dbReference type="AlphaFoldDB" id="A0A444YYD4"/>
<dbReference type="STRING" id="3818.A0A444YYD4"/>
<dbReference type="SUPFAM" id="SSF50386">
    <property type="entry name" value="STI-like"/>
    <property type="match status" value="1"/>
</dbReference>
<dbReference type="Pfam" id="PF05623">
    <property type="entry name" value="DUF789"/>
    <property type="match status" value="1"/>
</dbReference>
<comment type="caution">
    <text evidence="2">The sequence shown here is derived from an EMBL/GenBank/DDBJ whole genome shotgun (WGS) entry which is preliminary data.</text>
</comment>
<dbReference type="GO" id="GO:0004866">
    <property type="term" value="F:endopeptidase inhibitor activity"/>
    <property type="evidence" value="ECO:0007669"/>
    <property type="project" value="InterPro"/>
</dbReference>
<dbReference type="Pfam" id="PF00197">
    <property type="entry name" value="Kunitz_legume"/>
    <property type="match status" value="1"/>
</dbReference>
<proteinExistence type="predicted"/>
<evidence type="ECO:0000256" key="1">
    <source>
        <dbReference type="SAM" id="SignalP"/>
    </source>
</evidence>
<feature type="chain" id="PRO_5019453976" evidence="1">
    <location>
        <begin position="20"/>
        <end position="359"/>
    </location>
</feature>
<dbReference type="SMART" id="SM00452">
    <property type="entry name" value="STI"/>
    <property type="match status" value="1"/>
</dbReference>
<feature type="signal peptide" evidence="1">
    <location>
        <begin position="1"/>
        <end position="19"/>
    </location>
</feature>
<evidence type="ECO:0000313" key="2">
    <source>
        <dbReference type="EMBL" id="RYR06943.1"/>
    </source>
</evidence>
<dbReference type="Proteomes" id="UP000289738">
    <property type="component" value="Chromosome B05"/>
</dbReference>
<accession>A0A444YYD4</accession>
<reference evidence="2 3" key="1">
    <citation type="submission" date="2019-01" db="EMBL/GenBank/DDBJ databases">
        <title>Sequencing of cultivated peanut Arachis hypogaea provides insights into genome evolution and oil improvement.</title>
        <authorList>
            <person name="Chen X."/>
        </authorList>
    </citation>
    <scope>NUCLEOTIDE SEQUENCE [LARGE SCALE GENOMIC DNA]</scope>
    <source>
        <strain evidence="3">cv. Fuhuasheng</strain>
        <tissue evidence="2">Leaves</tissue>
    </source>
</reference>
<gene>
    <name evidence="2" type="ORF">Ahy_B05g074262</name>
</gene>
<protein>
    <submittedName>
        <fullName evidence="2">Uncharacterized protein</fullName>
    </submittedName>
</protein>
<dbReference type="InterPro" id="IPR008507">
    <property type="entry name" value="DUF789"/>
</dbReference>
<keyword evidence="3" id="KW-1185">Reference proteome</keyword>
<dbReference type="EMBL" id="SDMP01000015">
    <property type="protein sequence ID" value="RYR06943.1"/>
    <property type="molecule type" value="Genomic_DNA"/>
</dbReference>
<dbReference type="InterPro" id="IPR011065">
    <property type="entry name" value="Kunitz_inhibitor_STI-like_sf"/>
</dbReference>
<keyword evidence="1" id="KW-0732">Signal</keyword>
<dbReference type="PANTHER" id="PTHR31343:SF29">
    <property type="entry name" value="DUF789 DOMAIN-CONTAINING PROTEIN"/>
    <property type="match status" value="1"/>
</dbReference>
<dbReference type="InterPro" id="IPR002160">
    <property type="entry name" value="Prot_inh_Kunz-lg"/>
</dbReference>
<evidence type="ECO:0000313" key="3">
    <source>
        <dbReference type="Proteomes" id="UP000289738"/>
    </source>
</evidence>
<organism evidence="2 3">
    <name type="scientific">Arachis hypogaea</name>
    <name type="common">Peanut</name>
    <dbReference type="NCBI Taxonomy" id="3818"/>
    <lineage>
        <taxon>Eukaryota</taxon>
        <taxon>Viridiplantae</taxon>
        <taxon>Streptophyta</taxon>
        <taxon>Embryophyta</taxon>
        <taxon>Tracheophyta</taxon>
        <taxon>Spermatophyta</taxon>
        <taxon>Magnoliopsida</taxon>
        <taxon>eudicotyledons</taxon>
        <taxon>Gunneridae</taxon>
        <taxon>Pentapetalae</taxon>
        <taxon>rosids</taxon>
        <taxon>fabids</taxon>
        <taxon>Fabales</taxon>
        <taxon>Fabaceae</taxon>
        <taxon>Papilionoideae</taxon>
        <taxon>50 kb inversion clade</taxon>
        <taxon>dalbergioids sensu lato</taxon>
        <taxon>Dalbergieae</taxon>
        <taxon>Pterocarpus clade</taxon>
        <taxon>Arachis</taxon>
    </lineage>
</organism>
<dbReference type="PANTHER" id="PTHR31343">
    <property type="entry name" value="T15D22.8"/>
    <property type="match status" value="1"/>
</dbReference>
<dbReference type="CDD" id="cd23377">
    <property type="entry name" value="beta-trefoil_STI_MP4-like"/>
    <property type="match status" value="1"/>
</dbReference>
<dbReference type="Gene3D" id="2.80.10.50">
    <property type="match status" value="1"/>
</dbReference>
<dbReference type="PRINTS" id="PR00291">
    <property type="entry name" value="KUNITZINHBTR"/>
</dbReference>
<sequence length="359" mass="39875">MKPALVPLFLFFAFPLAFAQQVLDSNGNPIFPGREYYILPAIVGPPGGGVKLATTGNSKCPVTVLQDYSEVVNGISVKFTISGVGILEIYEGTPLEIEFTKKPKCVDSSKWIVFVDNEIAKACVGIGGPEDHPGQQTFPGTFSIKKYKFGYKLVFCVAGSPTCLDIGRFDNGEGGRRLNLTEGEAFDIVFVESSSYNNIPELARTHPALMTFKSVQLSPATWMAVSWYPIYTIPSQKNDKDLEACFLTYQTLSSSFQDCETESDNIDTEKDIYWWCGWGSTEGNKCKNKNGSSGGGSISVPPFGLATYKMQEDLWLNPEPCEYERISYLYSAADSWLKQLNFYHHDFNFFTQHPTPTTL</sequence>